<proteinExistence type="predicted"/>
<keyword evidence="2" id="KW-0294">Fucose metabolism</keyword>
<dbReference type="PANTHER" id="PTHR13398:SF0">
    <property type="entry name" value="GDP-FUCOSE PROTEIN O-FUCOSYLTRANSFERASE 2"/>
    <property type="match status" value="1"/>
</dbReference>
<reference evidence="4" key="2">
    <citation type="submission" date="2025-09" db="UniProtKB">
        <authorList>
            <consortium name="Ensembl"/>
        </authorList>
    </citation>
    <scope>IDENTIFICATION</scope>
</reference>
<name>A0A8C0UEE2_CYACU</name>
<evidence type="ECO:0000313" key="5">
    <source>
        <dbReference type="Proteomes" id="UP000694410"/>
    </source>
</evidence>
<sequence length="191" mass="21305">MLVHLCSVGFHADKSSALPSAHSQLGPLLNRFICYKAMQKDGKEEHGGKKIDSRLCIDHLMYSRDKRGYQRGWFWGNEETRGLNTSGLSVQGSASIVAPILLKNSSAHFCDSCLQGIISYPLDLAVEEMLNHQLFHILHHVSFYHAPLRSISPFSVSLQTRREKLGLPLLFCLLIKRPLVAVCSGNCITES</sequence>
<evidence type="ECO:0000256" key="2">
    <source>
        <dbReference type="ARBA" id="ARBA00023253"/>
    </source>
</evidence>
<dbReference type="GO" id="GO:0006004">
    <property type="term" value="P:fucose metabolic process"/>
    <property type="evidence" value="ECO:0007669"/>
    <property type="project" value="UniProtKB-KW"/>
</dbReference>
<reference evidence="4" key="1">
    <citation type="submission" date="2025-08" db="UniProtKB">
        <authorList>
            <consortium name="Ensembl"/>
        </authorList>
    </citation>
    <scope>IDENTIFICATION</scope>
</reference>
<keyword evidence="1" id="KW-0808">Transferase</keyword>
<dbReference type="InterPro" id="IPR045130">
    <property type="entry name" value="OFUT2-like"/>
</dbReference>
<protein>
    <submittedName>
        <fullName evidence="4">GDP-fucose protein O-fucosyltransferase 2-like</fullName>
    </submittedName>
</protein>
<keyword evidence="3" id="KW-0119">Carbohydrate metabolism</keyword>
<dbReference type="Gene3D" id="3.40.50.11340">
    <property type="match status" value="1"/>
</dbReference>
<evidence type="ECO:0000313" key="4">
    <source>
        <dbReference type="Ensembl" id="ENSCCEP00000006340.1"/>
    </source>
</evidence>
<dbReference type="GO" id="GO:0046922">
    <property type="term" value="F:peptide-O-fucosyltransferase activity"/>
    <property type="evidence" value="ECO:0007669"/>
    <property type="project" value="InterPro"/>
</dbReference>
<evidence type="ECO:0000256" key="1">
    <source>
        <dbReference type="ARBA" id="ARBA00022679"/>
    </source>
</evidence>
<keyword evidence="5" id="KW-1185">Reference proteome</keyword>
<organism evidence="4 5">
    <name type="scientific">Cyanistes caeruleus</name>
    <name type="common">Eurasian blue tit</name>
    <name type="synonym">Parus caeruleus</name>
    <dbReference type="NCBI Taxonomy" id="156563"/>
    <lineage>
        <taxon>Eukaryota</taxon>
        <taxon>Metazoa</taxon>
        <taxon>Chordata</taxon>
        <taxon>Craniata</taxon>
        <taxon>Vertebrata</taxon>
        <taxon>Euteleostomi</taxon>
        <taxon>Archelosauria</taxon>
        <taxon>Archosauria</taxon>
        <taxon>Dinosauria</taxon>
        <taxon>Saurischia</taxon>
        <taxon>Theropoda</taxon>
        <taxon>Coelurosauria</taxon>
        <taxon>Aves</taxon>
        <taxon>Neognathae</taxon>
        <taxon>Neoaves</taxon>
        <taxon>Telluraves</taxon>
        <taxon>Australaves</taxon>
        <taxon>Passeriformes</taxon>
        <taxon>Paridae</taxon>
        <taxon>Cyanistes</taxon>
    </lineage>
</organism>
<gene>
    <name evidence="4" type="primary">LOC111943851</name>
</gene>
<dbReference type="Proteomes" id="UP000694410">
    <property type="component" value="Unplaced"/>
</dbReference>
<evidence type="ECO:0000256" key="3">
    <source>
        <dbReference type="ARBA" id="ARBA00023277"/>
    </source>
</evidence>
<dbReference type="AlphaFoldDB" id="A0A8C0UEE2"/>
<dbReference type="Ensembl" id="ENSCCET00000010321.1">
    <property type="protein sequence ID" value="ENSCCEP00000006340.1"/>
    <property type="gene ID" value="ENSCCEG00000006821.1"/>
</dbReference>
<dbReference type="PANTHER" id="PTHR13398">
    <property type="entry name" value="GDP-FUCOSE PROTEIN O-FUCOSYLTRANSFERASE 2"/>
    <property type="match status" value="1"/>
</dbReference>
<accession>A0A8C0UEE2</accession>